<evidence type="ECO:0000256" key="10">
    <source>
        <dbReference type="ARBA" id="ARBA00023136"/>
    </source>
</evidence>
<organism evidence="13 14">
    <name type="scientific">Desulfoplanes formicivorans</name>
    <dbReference type="NCBI Taxonomy" id="1592317"/>
    <lineage>
        <taxon>Bacteria</taxon>
        <taxon>Pseudomonadati</taxon>
        <taxon>Thermodesulfobacteriota</taxon>
        <taxon>Desulfovibrionia</taxon>
        <taxon>Desulfovibrionales</taxon>
        <taxon>Desulfoplanaceae</taxon>
        <taxon>Desulfoplanes</taxon>
    </lineage>
</organism>
<evidence type="ECO:0000256" key="9">
    <source>
        <dbReference type="ARBA" id="ARBA00023098"/>
    </source>
</evidence>
<dbReference type="GO" id="GO:0009103">
    <property type="term" value="P:lipopolysaccharide biosynthetic process"/>
    <property type="evidence" value="ECO:0007669"/>
    <property type="project" value="UniProtKB-KW"/>
</dbReference>
<keyword evidence="9" id="KW-0443">Lipid metabolism</keyword>
<dbReference type="PANTHER" id="PTHR30561:SF9">
    <property type="entry name" value="4-AMINO-4-DEOXY-L-ARABINOSE-PHOSPHOUNDECAPRENOL FLIPPASE SUBUNIT ARNF-RELATED"/>
    <property type="match status" value="1"/>
</dbReference>
<gene>
    <name evidence="13" type="ORF">DPF_0804</name>
</gene>
<feature type="transmembrane region" description="Helical" evidence="11">
    <location>
        <begin position="38"/>
        <end position="56"/>
    </location>
</feature>
<dbReference type="STRING" id="1592317.DPF_0804"/>
<name>A0A194ADD7_9BACT</name>
<keyword evidence="3" id="KW-0444">Lipid biosynthesis</keyword>
<evidence type="ECO:0000256" key="11">
    <source>
        <dbReference type="SAM" id="Phobius"/>
    </source>
</evidence>
<evidence type="ECO:0000256" key="4">
    <source>
        <dbReference type="ARBA" id="ARBA00022519"/>
    </source>
</evidence>
<dbReference type="PANTHER" id="PTHR30561">
    <property type="entry name" value="SMR FAMILY PROTON-DEPENDENT DRUG EFFLUX TRANSPORTER SUGE"/>
    <property type="match status" value="1"/>
</dbReference>
<dbReference type="GO" id="GO:0009245">
    <property type="term" value="P:lipid A biosynthetic process"/>
    <property type="evidence" value="ECO:0007669"/>
    <property type="project" value="UniProtKB-KW"/>
</dbReference>
<keyword evidence="4" id="KW-0997">Cell inner membrane</keyword>
<keyword evidence="14" id="KW-1185">Reference proteome</keyword>
<dbReference type="InterPro" id="IPR037185">
    <property type="entry name" value="EmrE-like"/>
</dbReference>
<evidence type="ECO:0000256" key="3">
    <source>
        <dbReference type="ARBA" id="ARBA00022516"/>
    </source>
</evidence>
<keyword evidence="7" id="KW-0448">Lipopolysaccharide biosynthesis</keyword>
<dbReference type="RefSeq" id="WP_231702127.1">
    <property type="nucleotide sequence ID" value="NZ_BDFE01000009.1"/>
</dbReference>
<feature type="transmembrane region" description="Helical" evidence="11">
    <location>
        <begin position="68"/>
        <end position="85"/>
    </location>
</feature>
<evidence type="ECO:0000256" key="5">
    <source>
        <dbReference type="ARBA" id="ARBA00022556"/>
    </source>
</evidence>
<dbReference type="EMBL" id="BDFE01000009">
    <property type="protein sequence ID" value="GAU08102.1"/>
    <property type="molecule type" value="Genomic_DNA"/>
</dbReference>
<evidence type="ECO:0000313" key="13">
    <source>
        <dbReference type="EMBL" id="GAU08102.1"/>
    </source>
</evidence>
<dbReference type="Pfam" id="PF00892">
    <property type="entry name" value="EamA"/>
    <property type="match status" value="2"/>
</dbReference>
<dbReference type="GO" id="GO:0005886">
    <property type="term" value="C:plasma membrane"/>
    <property type="evidence" value="ECO:0007669"/>
    <property type="project" value="UniProtKB-SubCell"/>
</dbReference>
<dbReference type="Gene3D" id="1.10.3730.20">
    <property type="match status" value="2"/>
</dbReference>
<feature type="transmembrane region" description="Helical" evidence="11">
    <location>
        <begin position="97"/>
        <end position="113"/>
    </location>
</feature>
<dbReference type="GO" id="GO:0022857">
    <property type="term" value="F:transmembrane transporter activity"/>
    <property type="evidence" value="ECO:0007669"/>
    <property type="project" value="InterPro"/>
</dbReference>
<keyword evidence="10 11" id="KW-0472">Membrane</keyword>
<dbReference type="Proteomes" id="UP000095200">
    <property type="component" value="Unassembled WGS sequence"/>
</dbReference>
<keyword evidence="5" id="KW-0441">Lipid A biosynthesis</keyword>
<evidence type="ECO:0000256" key="8">
    <source>
        <dbReference type="ARBA" id="ARBA00022989"/>
    </source>
</evidence>
<feature type="transmembrane region" description="Helical" evidence="11">
    <location>
        <begin position="248"/>
        <end position="268"/>
    </location>
</feature>
<evidence type="ECO:0000256" key="2">
    <source>
        <dbReference type="ARBA" id="ARBA00022475"/>
    </source>
</evidence>
<evidence type="ECO:0000256" key="1">
    <source>
        <dbReference type="ARBA" id="ARBA00004651"/>
    </source>
</evidence>
<feature type="domain" description="EamA" evidence="12">
    <location>
        <begin position="9"/>
        <end position="133"/>
    </location>
</feature>
<keyword evidence="2" id="KW-1003">Cell membrane</keyword>
<dbReference type="AlphaFoldDB" id="A0A194ADD7"/>
<feature type="domain" description="EamA" evidence="12">
    <location>
        <begin position="157"/>
        <end position="290"/>
    </location>
</feature>
<keyword evidence="6 11" id="KW-0812">Transmembrane</keyword>
<sequence length="291" mass="32689">MTLPLSLPMLALIGRVVTLGVERIVVKKMGSRADSSCSTFLFFFVGALFLLPFVLFERFGEWDFLSRAFVSGLFYSVAFVCYIRSLSLEEASLVSPLYNFNIVFLAVIAFIFLGEPLTLYKWLGLALLLYGASHLNRNGLAHTTFVQSMRGLLHNTGCRFMMAASLLIAVGRVIDKSNMQTTPPLVYCFFLYLIIAGYVLVYVLMRKRFTGIVRIMQEQPWTALASGAINAYSYLFLLVAITSIDVSVAEPVSMLGMIVTLFLSKWFLQEDVSKRWFAVLVMLSGAWVMFV</sequence>
<feature type="transmembrane region" description="Helical" evidence="11">
    <location>
        <begin position="6"/>
        <end position="26"/>
    </location>
</feature>
<evidence type="ECO:0000313" key="14">
    <source>
        <dbReference type="Proteomes" id="UP000095200"/>
    </source>
</evidence>
<accession>A0A194ADD7</accession>
<feature type="transmembrane region" description="Helical" evidence="11">
    <location>
        <begin position="221"/>
        <end position="242"/>
    </location>
</feature>
<keyword evidence="8 11" id="KW-1133">Transmembrane helix</keyword>
<evidence type="ECO:0000256" key="6">
    <source>
        <dbReference type="ARBA" id="ARBA00022692"/>
    </source>
</evidence>
<dbReference type="SUPFAM" id="SSF103481">
    <property type="entry name" value="Multidrug resistance efflux transporter EmrE"/>
    <property type="match status" value="2"/>
</dbReference>
<evidence type="ECO:0000259" key="12">
    <source>
        <dbReference type="Pfam" id="PF00892"/>
    </source>
</evidence>
<comment type="caution">
    <text evidence="13">The sequence shown here is derived from an EMBL/GenBank/DDBJ whole genome shotgun (WGS) entry which is preliminary data.</text>
</comment>
<comment type="subcellular location">
    <subcellularLocation>
        <location evidence="1">Cell membrane</location>
        <topology evidence="1">Multi-pass membrane protein</topology>
    </subcellularLocation>
</comment>
<feature type="transmembrane region" description="Helical" evidence="11">
    <location>
        <begin position="186"/>
        <end position="205"/>
    </location>
</feature>
<protein>
    <recommendedName>
        <fullName evidence="12">EamA domain-containing protein</fullName>
    </recommendedName>
</protein>
<proteinExistence type="predicted"/>
<reference evidence="14" key="1">
    <citation type="submission" date="2016-06" db="EMBL/GenBank/DDBJ databases">
        <title>Draft genome sequence of Desulfoplanes formicivorans strain Pf12B.</title>
        <authorList>
            <person name="Watanabe M."/>
            <person name="Kojima H."/>
            <person name="Fukui M."/>
        </authorList>
    </citation>
    <scope>NUCLEOTIDE SEQUENCE [LARGE SCALE GENOMIC DNA]</scope>
    <source>
        <strain evidence="14">Pf12B</strain>
    </source>
</reference>
<evidence type="ECO:0000256" key="7">
    <source>
        <dbReference type="ARBA" id="ARBA00022985"/>
    </source>
</evidence>
<dbReference type="InterPro" id="IPR000390">
    <property type="entry name" value="Small_drug/metabolite_transptr"/>
</dbReference>
<dbReference type="InterPro" id="IPR000620">
    <property type="entry name" value="EamA_dom"/>
</dbReference>